<name>A0A0G3WK08_9BACT</name>
<feature type="compositionally biased region" description="Polar residues" evidence="2">
    <location>
        <begin position="109"/>
        <end position="118"/>
    </location>
</feature>
<dbReference type="STRING" id="1408281.Epro_0851"/>
<dbReference type="KEGG" id="epo:Epro_0851"/>
<keyword evidence="1" id="KW-0175">Coiled coil</keyword>
<sequence length="600" mass="67418">MKKILISLLSIIILNSQAQATLGYSSYFPSMFTAFYEIVSQKSNTDSAWVTEQTTLAGGSNVTINVGNKTTVTGAVINSESNNLTLTTKALEHNDIEDRNITESKGFGLSTSIGTSQSDKGKTNVAPNGSTTLTLKNTGEEKEQKTKATIGNGTIIIGGVEQTENDLQGLNRNVTNTQEITRAQTTNALNAEFNVDVRFVVSGIEALYTGDIGKWSVVEDAIKLGKGLDYLKDELIKGLSILTPSQREEIVKKIEYKRNLKFVKELQESATKKTNEEIREQLEKQGIDPDDKQAVSVYFATKIEELTDLKNKIEKLEEQKTSAKTQKDKDKIIQEITNAKLVAADIYAQLPLHPNYIDYKKNLDNKLVEELAKNSEIVSLMKDPAIWNEIDRKQYDSVDEYDKALQSQDKMKERIIKTIIELQSEVYNSQDSLQGGAIVGYDRNKDLQGSYNSISKTLTINYNTLDYSNKFNGIFDTIIHEGEHANQNSLINKLNKYEVLDTYFNPIFDGIVNKPLNNSIKQLYSFEYNAFSGIRQQVEIFRLNDDILYLPYDFNIGDSEARFNRYESNPQEVAAREAGTSVLQKYLEQINKQGIKMGGK</sequence>
<accession>A0A0G3WK08</accession>
<feature type="region of interest" description="Disordered" evidence="2">
    <location>
        <begin position="107"/>
        <end position="134"/>
    </location>
</feature>
<evidence type="ECO:0000313" key="5">
    <source>
        <dbReference type="Proteomes" id="UP000035337"/>
    </source>
</evidence>
<keyword evidence="5" id="KW-1185">Reference proteome</keyword>
<feature type="compositionally biased region" description="Polar residues" evidence="2">
    <location>
        <begin position="125"/>
        <end position="134"/>
    </location>
</feature>
<proteinExistence type="predicted"/>
<reference evidence="4 5" key="1">
    <citation type="submission" date="2014-09" db="EMBL/GenBank/DDBJ databases">
        <title>Complete genome sequence of Endomicrobium proavitum.</title>
        <authorList>
            <person name="Zheng H."/>
        </authorList>
    </citation>
    <scope>NUCLEOTIDE SEQUENCE [LARGE SCALE GENOMIC DNA]</scope>
    <source>
        <strain evidence="4 5">Rsa215</strain>
    </source>
</reference>
<evidence type="ECO:0000256" key="1">
    <source>
        <dbReference type="SAM" id="Coils"/>
    </source>
</evidence>
<dbReference type="Proteomes" id="UP000035337">
    <property type="component" value="Chromosome"/>
</dbReference>
<dbReference type="EMBL" id="CP009498">
    <property type="protein sequence ID" value="AKL98230.1"/>
    <property type="molecule type" value="Genomic_DNA"/>
</dbReference>
<feature type="coiled-coil region" evidence="1">
    <location>
        <begin position="299"/>
        <end position="329"/>
    </location>
</feature>
<evidence type="ECO:0000313" key="4">
    <source>
        <dbReference type="EMBL" id="AKL98230.1"/>
    </source>
</evidence>
<organism evidence="4 5">
    <name type="scientific">Endomicrobium proavitum</name>
    <dbReference type="NCBI Taxonomy" id="1408281"/>
    <lineage>
        <taxon>Bacteria</taxon>
        <taxon>Pseudomonadati</taxon>
        <taxon>Elusimicrobiota</taxon>
        <taxon>Endomicrobiia</taxon>
        <taxon>Endomicrobiales</taxon>
        <taxon>Endomicrobiaceae</taxon>
        <taxon>Endomicrobium</taxon>
    </lineage>
</organism>
<dbReference type="AlphaFoldDB" id="A0A0G3WK08"/>
<feature type="chain" id="PRO_5005186180" evidence="3">
    <location>
        <begin position="21"/>
        <end position="600"/>
    </location>
</feature>
<protein>
    <submittedName>
        <fullName evidence="4">Uncharacterized protein</fullName>
    </submittedName>
</protein>
<feature type="signal peptide" evidence="3">
    <location>
        <begin position="1"/>
        <end position="20"/>
    </location>
</feature>
<gene>
    <name evidence="4" type="ORF">Epro_0851</name>
</gene>
<evidence type="ECO:0000256" key="2">
    <source>
        <dbReference type="SAM" id="MobiDB-lite"/>
    </source>
</evidence>
<evidence type="ECO:0000256" key="3">
    <source>
        <dbReference type="SAM" id="SignalP"/>
    </source>
</evidence>
<keyword evidence="3" id="KW-0732">Signal</keyword>
<dbReference type="OrthoDB" id="10017915at2"/>
<dbReference type="RefSeq" id="WP_144412046.1">
    <property type="nucleotide sequence ID" value="NZ_CP009498.1"/>
</dbReference>